<evidence type="ECO:0000313" key="1">
    <source>
        <dbReference type="EMBL" id="EER03008.1"/>
    </source>
</evidence>
<accession>C5LJT5</accession>
<protein>
    <submittedName>
        <fullName evidence="1">Uncharacterized protein</fullName>
    </submittedName>
</protein>
<name>C5LJT5_PERM5</name>
<sequence>YRSLKEQDVTGNPNTVTARWLPQLSQKIYDILELMMYLLTALGWQTSRPRLNRTEVRFAGVISTVSM</sequence>
<dbReference type="InParanoid" id="C5LJT5"/>
<organism evidence="2">
    <name type="scientific">Perkinsus marinus (strain ATCC 50983 / TXsc)</name>
    <dbReference type="NCBI Taxonomy" id="423536"/>
    <lineage>
        <taxon>Eukaryota</taxon>
        <taxon>Sar</taxon>
        <taxon>Alveolata</taxon>
        <taxon>Perkinsozoa</taxon>
        <taxon>Perkinsea</taxon>
        <taxon>Perkinsida</taxon>
        <taxon>Perkinsidae</taxon>
        <taxon>Perkinsus</taxon>
    </lineage>
</organism>
<evidence type="ECO:0000313" key="2">
    <source>
        <dbReference type="Proteomes" id="UP000007800"/>
    </source>
</evidence>
<feature type="non-terminal residue" evidence="1">
    <location>
        <position position="1"/>
    </location>
</feature>
<keyword evidence="2" id="KW-1185">Reference proteome</keyword>
<dbReference type="Proteomes" id="UP000007800">
    <property type="component" value="Unassembled WGS sequence"/>
</dbReference>
<dbReference type="OrthoDB" id="446247at2759"/>
<gene>
    <name evidence="1" type="ORF">Pmar_PMAR010386</name>
</gene>
<reference evidence="1 2" key="1">
    <citation type="submission" date="2008-07" db="EMBL/GenBank/DDBJ databases">
        <authorList>
            <person name="El-Sayed N."/>
            <person name="Caler E."/>
            <person name="Inman J."/>
            <person name="Amedeo P."/>
            <person name="Hass B."/>
            <person name="Wortman J."/>
        </authorList>
    </citation>
    <scope>NUCLEOTIDE SEQUENCE [LARGE SCALE GENOMIC DNA]</scope>
    <source>
        <strain evidence="2">ATCC 50983 / TXsc</strain>
    </source>
</reference>
<dbReference type="GeneID" id="9051597"/>
<dbReference type="AlphaFoldDB" id="C5LJT5"/>
<proteinExistence type="predicted"/>
<dbReference type="EMBL" id="GG682514">
    <property type="protein sequence ID" value="EER03008.1"/>
    <property type="molecule type" value="Genomic_DNA"/>
</dbReference>
<dbReference type="RefSeq" id="XP_002771192.1">
    <property type="nucleotide sequence ID" value="XM_002771146.1"/>
</dbReference>